<evidence type="ECO:0000256" key="10">
    <source>
        <dbReference type="ARBA" id="ARBA00023274"/>
    </source>
</evidence>
<dbReference type="CDD" id="cd15481">
    <property type="entry name" value="SRP68-RBD"/>
    <property type="match status" value="1"/>
</dbReference>
<dbReference type="PANTHER" id="PTHR12860">
    <property type="entry name" value="SIGNAL RECOGNITION PARTICLE 68 KDA PROTEIN"/>
    <property type="match status" value="1"/>
</dbReference>
<name>A0A3M6VDC3_9STRA</name>
<evidence type="ECO:0000256" key="8">
    <source>
        <dbReference type="ARBA" id="ARBA00023135"/>
    </source>
</evidence>
<dbReference type="InterPro" id="IPR034652">
    <property type="entry name" value="SRP68-RBD"/>
</dbReference>
<organism evidence="13 15">
    <name type="scientific">Peronospora effusa</name>
    <dbReference type="NCBI Taxonomy" id="542832"/>
    <lineage>
        <taxon>Eukaryota</taxon>
        <taxon>Sar</taxon>
        <taxon>Stramenopiles</taxon>
        <taxon>Oomycota</taxon>
        <taxon>Peronosporomycetes</taxon>
        <taxon>Peronosporales</taxon>
        <taxon>Peronosporaceae</taxon>
        <taxon>Peronospora</taxon>
    </lineage>
</organism>
<evidence type="ECO:0000256" key="2">
    <source>
        <dbReference type="ARBA" id="ARBA00004496"/>
    </source>
</evidence>
<dbReference type="FunFam" id="1.10.3450.40:FF:000001">
    <property type="entry name" value="Signal recognition particle subunit SRP68"/>
    <property type="match status" value="1"/>
</dbReference>
<proteinExistence type="inferred from homology"/>
<evidence type="ECO:0000256" key="12">
    <source>
        <dbReference type="PIRNR" id="PIRNR038995"/>
    </source>
</evidence>
<comment type="function">
    <text evidence="12">Component of the signal recognition particle (SRP) complex, a ribonucleoprotein complex that mediates the cotranslational targeting of secretory and membrane proteins to the endoplasmic reticulum (ER). The SRP complex interacts with the signal sequence in nascent secretory and membrane proteins and directs them to the membrane of the ER.</text>
</comment>
<dbReference type="STRING" id="542832.A0A3M6VDC3"/>
<evidence type="ECO:0000256" key="5">
    <source>
        <dbReference type="ARBA" id="ARBA00022490"/>
    </source>
</evidence>
<dbReference type="GO" id="GO:0008312">
    <property type="term" value="F:7S RNA binding"/>
    <property type="evidence" value="ECO:0007669"/>
    <property type="project" value="InterPro"/>
</dbReference>
<keyword evidence="9" id="KW-0539">Nucleus</keyword>
<dbReference type="InterPro" id="IPR026258">
    <property type="entry name" value="SRP68"/>
</dbReference>
<evidence type="ECO:0000256" key="7">
    <source>
        <dbReference type="ARBA" id="ARBA00022884"/>
    </source>
</evidence>
<evidence type="ECO:0000313" key="13">
    <source>
        <dbReference type="EMBL" id="RMX65038.1"/>
    </source>
</evidence>
<evidence type="ECO:0000256" key="1">
    <source>
        <dbReference type="ARBA" id="ARBA00004240"/>
    </source>
</evidence>
<dbReference type="GO" id="GO:0005829">
    <property type="term" value="C:cytosol"/>
    <property type="evidence" value="ECO:0007669"/>
    <property type="project" value="UniProtKB-ARBA"/>
</dbReference>
<comment type="subcellular location">
    <subcellularLocation>
        <location evidence="2 12">Cytoplasm</location>
    </subcellularLocation>
    <subcellularLocation>
        <location evidence="1">Endoplasmic reticulum</location>
    </subcellularLocation>
    <subcellularLocation>
        <location evidence="3">Nucleus</location>
        <location evidence="3">Nucleolus</location>
    </subcellularLocation>
</comment>
<evidence type="ECO:0000256" key="11">
    <source>
        <dbReference type="ARBA" id="ARBA00029498"/>
    </source>
</evidence>
<dbReference type="Pfam" id="PF16969">
    <property type="entry name" value="SRP68"/>
    <property type="match status" value="1"/>
</dbReference>
<dbReference type="Proteomes" id="UP000282087">
    <property type="component" value="Unassembled WGS sequence"/>
</dbReference>
<evidence type="ECO:0000256" key="4">
    <source>
        <dbReference type="ARBA" id="ARBA00009352"/>
    </source>
</evidence>
<keyword evidence="7 12" id="KW-0694">RNA-binding</keyword>
<accession>A0A3M6VDC3</accession>
<dbReference type="AlphaFoldDB" id="A0A3M6VDC3"/>
<dbReference type="PIRSF" id="PIRSF038995">
    <property type="entry name" value="SRP68"/>
    <property type="match status" value="1"/>
</dbReference>
<dbReference type="InterPro" id="IPR038253">
    <property type="entry name" value="SRP68_N_sf"/>
</dbReference>
<dbReference type="Gene3D" id="1.10.3450.40">
    <property type="entry name" value="Signal recognition particle, SRP68 subunit, RNA-binding domain"/>
    <property type="match status" value="1"/>
</dbReference>
<keyword evidence="10 12" id="KW-0687">Ribonucleoprotein</keyword>
<protein>
    <recommendedName>
        <fullName evidence="11 12">Signal recognition particle subunit SRP68</fullName>
        <shortName evidence="12">SRP68</shortName>
    </recommendedName>
</protein>
<comment type="similarity">
    <text evidence="4 12">Belongs to the SRP68 family.</text>
</comment>
<dbReference type="GO" id="GO:0006614">
    <property type="term" value="P:SRP-dependent cotranslational protein targeting to membrane"/>
    <property type="evidence" value="ECO:0007669"/>
    <property type="project" value="InterPro"/>
</dbReference>
<evidence type="ECO:0000256" key="9">
    <source>
        <dbReference type="ARBA" id="ARBA00023242"/>
    </source>
</evidence>
<dbReference type="GO" id="GO:0005786">
    <property type="term" value="C:signal recognition particle, endoplasmic reticulum targeting"/>
    <property type="evidence" value="ECO:0007669"/>
    <property type="project" value="UniProtKB-KW"/>
</dbReference>
<dbReference type="PANTHER" id="PTHR12860:SF0">
    <property type="entry name" value="SIGNAL RECOGNITION PARTICLE SUBUNIT SRP68"/>
    <property type="match status" value="1"/>
</dbReference>
<dbReference type="GO" id="GO:0005730">
    <property type="term" value="C:nucleolus"/>
    <property type="evidence" value="ECO:0007669"/>
    <property type="project" value="UniProtKB-SubCell"/>
</dbReference>
<sequence length="617" mass="69854">MAKRAKADEVSVTSTEVLSIPLLETVKAAQLQNGLRHRDFQRYRQYCARRLRRIRKSVKFTHGKGKQFINKKVNAETATENRLLYLPLYNAERAWGYAMQLKEDDNLDKSENREDGNSRIKFHLNGRLRKAADWSQKLAEICAVRADARTGLEAEAYAAYMAGNFAFHREEHVVALEKFKTARRIYADLSQVGTSSQKELFSRSADELQPFIRFCEHRLTLRGRTASTAEASSLELHSSGEGANSALLQSKIDLVLLEARKQKVANLGSVEWKQQHLSIPTQEIGLAMIRTDELAVKLEAAQDNKAREARFLELLSAYDALLQTLKNATAKLEQQAKSGSALVHSDLELLSALEEYARFKKLTKQVERQATVYRTLKQRLSTQQPGELTHILDMLVQTVGDILTIPGMRELEQRRATQYSAYYAVFRACRATTVAQTYLLQHKFGEAMALYQYASGFLAEAEEILAAQPAAKDDMLQEFARELQEELAGAVSRTTAESFLESSTRADAMRLELEQLSLSIEENDKKSKNRKKRQVLCLMDRQDKFEAGTMEGHRELVKLMPDFHAVPCKPLLFDVAFNELEFPDLTERTKTESEKAAEATAADANESGGSFFGWFRK</sequence>
<evidence type="ECO:0000313" key="15">
    <source>
        <dbReference type="Proteomes" id="UP000282087"/>
    </source>
</evidence>
<keyword evidence="8 12" id="KW-0733">Signal recognition particle</keyword>
<keyword evidence="6" id="KW-0256">Endoplasmic reticulum</keyword>
<dbReference type="GO" id="GO:0005047">
    <property type="term" value="F:signal recognition particle binding"/>
    <property type="evidence" value="ECO:0007669"/>
    <property type="project" value="InterPro"/>
</dbReference>
<dbReference type="VEuPathDB" id="FungiDB:DD237_002040"/>
<dbReference type="GO" id="GO:0030942">
    <property type="term" value="F:endoplasmic reticulum signal peptide binding"/>
    <property type="evidence" value="ECO:0007669"/>
    <property type="project" value="InterPro"/>
</dbReference>
<keyword evidence="5 12" id="KW-0963">Cytoplasm</keyword>
<gene>
    <name evidence="13" type="ORF">DD238_003264</name>
    <name evidence="14" type="ORF">DD238_003278</name>
</gene>
<dbReference type="GO" id="GO:0005783">
    <property type="term" value="C:endoplasmic reticulum"/>
    <property type="evidence" value="ECO:0007669"/>
    <property type="project" value="UniProtKB-SubCell"/>
</dbReference>
<reference evidence="13 15" key="1">
    <citation type="submission" date="2018-06" db="EMBL/GenBank/DDBJ databases">
        <title>Comparative genomics of downy mildews reveals potential adaptations to biotrophy.</title>
        <authorList>
            <person name="Fletcher K."/>
            <person name="Klosterman S.J."/>
            <person name="Derevnina L."/>
            <person name="Martin F."/>
            <person name="Koike S."/>
            <person name="Reyes Chin-Wo S."/>
            <person name="Mou B."/>
            <person name="Michelmore R."/>
        </authorList>
    </citation>
    <scope>NUCLEOTIDE SEQUENCE [LARGE SCALE GENOMIC DNA]</scope>
    <source>
        <strain evidence="13 15">R14</strain>
    </source>
</reference>
<evidence type="ECO:0000256" key="6">
    <source>
        <dbReference type="ARBA" id="ARBA00022824"/>
    </source>
</evidence>
<evidence type="ECO:0000256" key="3">
    <source>
        <dbReference type="ARBA" id="ARBA00004604"/>
    </source>
</evidence>
<dbReference type="EMBL" id="QLLG01000269">
    <property type="protein sequence ID" value="RMX65041.1"/>
    <property type="molecule type" value="Genomic_DNA"/>
</dbReference>
<evidence type="ECO:0000313" key="14">
    <source>
        <dbReference type="EMBL" id="RMX65041.1"/>
    </source>
</evidence>
<dbReference type="EMBL" id="QLLG01000269">
    <property type="protein sequence ID" value="RMX65038.1"/>
    <property type="molecule type" value="Genomic_DNA"/>
</dbReference>
<comment type="caution">
    <text evidence="13">The sequence shown here is derived from an EMBL/GenBank/DDBJ whole genome shotgun (WGS) entry which is preliminary data.</text>
</comment>
<keyword evidence="15" id="KW-1185">Reference proteome</keyword>